<feature type="compositionally biased region" description="Basic residues" evidence="1">
    <location>
        <begin position="461"/>
        <end position="470"/>
    </location>
</feature>
<keyword evidence="3" id="KW-1185">Reference proteome</keyword>
<sequence>MTSGDDFIRLPPRTHDISFAEDHISNIERLGADLNDAVNAVWPKRHGIKYSQAHVLLLSWEADDLGVEDEIKGLHHVFRDRFNFQVHSYEISSIKPDKALKRRVLDFLDLDGKDTILIVYYGGHARRGLHSNDSPTWFANRQDISISLPSGGIQSMLEEADADVLLLFDCCHSAGVSTKDALQGTGGVTEVIAACGYETRAAEADEHSFTKALTETLAVASKGCPPTPFSVGELHSRVLRKLKCWTPSLKRKADGSYIDVSDTALLCEHQPRRTPIYSIVSESVPRRSIVLAPLPRPPTSRTSDSGNNGLEDSSSSQGRSTPSQSDSSAESSDRKRKRHNDDDGPCAQILLAIRLEKTELSANAWVEWIRNLPSEGTAVHVEGKYDSFSTLLLLRMPIAVWNLLPGNPAYSFVGFVTSENKAATRPCPSCKTNLLMGSVAPGSTYQDNDTLDDELNTVVKKERRSPRLKKAKEVVPPEPSQQGTDAPGEPPIPLLAALSITSALNPVAKDKGPSTQKAPPTTATLSGAASPAGLWYQKTPQNNKSPIGLSNSALDQTPVNHRSLSNLSGKSANSMTEVAGQERQISSGLTNLESQPVVNDPPSSPSTSKLKESNPKQKAHQTSHRHSSHGKGSHKGKNYDVYHWVWFWNCCACGPSGAVSVDSDSCPEYTCGHVRCEYCEMEKHKVRKAVDGH</sequence>
<dbReference type="AlphaFoldDB" id="A0A8T9BWM3"/>
<evidence type="ECO:0000313" key="3">
    <source>
        <dbReference type="Proteomes" id="UP000469558"/>
    </source>
</evidence>
<dbReference type="EMBL" id="QGMK01001526">
    <property type="protein sequence ID" value="TVY67519.1"/>
    <property type="molecule type" value="Genomic_DNA"/>
</dbReference>
<reference evidence="2 3" key="1">
    <citation type="submission" date="2018-05" db="EMBL/GenBank/DDBJ databases">
        <title>Genome sequencing and assembly of the regulated plant pathogen Lachnellula willkommii and related sister species for the development of diagnostic species identification markers.</title>
        <authorList>
            <person name="Giroux E."/>
            <person name="Bilodeau G."/>
        </authorList>
    </citation>
    <scope>NUCLEOTIDE SEQUENCE [LARGE SCALE GENOMIC DNA]</scope>
    <source>
        <strain evidence="2 3">CBS 268.59</strain>
    </source>
</reference>
<gene>
    <name evidence="2" type="ORF">LSUE1_G007091</name>
</gene>
<accession>A0A8T9BWM3</accession>
<evidence type="ECO:0000313" key="2">
    <source>
        <dbReference type="EMBL" id="TVY67519.1"/>
    </source>
</evidence>
<feature type="compositionally biased region" description="Polar residues" evidence="1">
    <location>
        <begin position="538"/>
        <end position="576"/>
    </location>
</feature>
<proteinExistence type="predicted"/>
<organism evidence="2 3">
    <name type="scientific">Lachnellula suecica</name>
    <dbReference type="NCBI Taxonomy" id="602035"/>
    <lineage>
        <taxon>Eukaryota</taxon>
        <taxon>Fungi</taxon>
        <taxon>Dikarya</taxon>
        <taxon>Ascomycota</taxon>
        <taxon>Pezizomycotina</taxon>
        <taxon>Leotiomycetes</taxon>
        <taxon>Helotiales</taxon>
        <taxon>Lachnaceae</taxon>
        <taxon>Lachnellula</taxon>
    </lineage>
</organism>
<feature type="compositionally biased region" description="Polar residues" evidence="1">
    <location>
        <begin position="513"/>
        <end position="527"/>
    </location>
</feature>
<dbReference type="Gene3D" id="3.40.50.1460">
    <property type="match status" value="1"/>
</dbReference>
<name>A0A8T9BWM3_9HELO</name>
<protein>
    <submittedName>
        <fullName evidence="2">Uncharacterized protein</fullName>
    </submittedName>
</protein>
<feature type="region of interest" description="Disordered" evidence="1">
    <location>
        <begin position="460"/>
        <end position="493"/>
    </location>
</feature>
<dbReference type="OrthoDB" id="4760831at2759"/>
<feature type="region of interest" description="Disordered" evidence="1">
    <location>
        <begin position="506"/>
        <end position="635"/>
    </location>
</feature>
<feature type="compositionally biased region" description="Basic residues" evidence="1">
    <location>
        <begin position="617"/>
        <end position="635"/>
    </location>
</feature>
<dbReference type="Proteomes" id="UP000469558">
    <property type="component" value="Unassembled WGS sequence"/>
</dbReference>
<feature type="region of interest" description="Disordered" evidence="1">
    <location>
        <begin position="290"/>
        <end position="343"/>
    </location>
</feature>
<feature type="compositionally biased region" description="Polar residues" evidence="1">
    <location>
        <begin position="583"/>
        <end position="597"/>
    </location>
</feature>
<comment type="caution">
    <text evidence="2">The sequence shown here is derived from an EMBL/GenBank/DDBJ whole genome shotgun (WGS) entry which is preliminary data.</text>
</comment>
<evidence type="ECO:0000256" key="1">
    <source>
        <dbReference type="SAM" id="MobiDB-lite"/>
    </source>
</evidence>
<feature type="compositionally biased region" description="Polar residues" evidence="1">
    <location>
        <begin position="299"/>
        <end position="312"/>
    </location>
</feature>
<feature type="compositionally biased region" description="Low complexity" evidence="1">
    <location>
        <begin position="313"/>
        <end position="330"/>
    </location>
</feature>